<accession>A0A1R1JQQ6</accession>
<comment type="caution">
    <text evidence="2">The sequence shown here is derived from an EMBL/GenBank/DDBJ whole genome shotgun (WGS) entry which is preliminary data.</text>
</comment>
<proteinExistence type="predicted"/>
<organism evidence="2 3">
    <name type="scientific">Alcaligenes xylosoxydans xylosoxydans</name>
    <name type="common">Achromobacter xylosoxidans</name>
    <dbReference type="NCBI Taxonomy" id="85698"/>
    <lineage>
        <taxon>Bacteria</taxon>
        <taxon>Pseudomonadati</taxon>
        <taxon>Pseudomonadota</taxon>
        <taxon>Betaproteobacteria</taxon>
        <taxon>Burkholderiales</taxon>
        <taxon>Alcaligenaceae</taxon>
        <taxon>Achromobacter</taxon>
    </lineage>
</organism>
<dbReference type="Pfam" id="PF10593">
    <property type="entry name" value="Z1"/>
    <property type="match status" value="1"/>
</dbReference>
<dbReference type="InterPro" id="IPR027417">
    <property type="entry name" value="P-loop_NTPase"/>
</dbReference>
<dbReference type="SUPFAM" id="SSF52540">
    <property type="entry name" value="P-loop containing nucleoside triphosphate hydrolases"/>
    <property type="match status" value="1"/>
</dbReference>
<evidence type="ECO:0000313" key="2">
    <source>
        <dbReference type="EMBL" id="OMG83422.1"/>
    </source>
</evidence>
<sequence>MKIDPYVTAVGLIGDNDLTDELLAKVLAMLRVWSPDIDDATIQGVRRQLESSMGVSHSVGQGLHGGDIAPWVLDVKASIPWHYWDAYVKQLRTKNFGNEVIRVLDQDTENILTECGNPLEPGPWISKGLVMGDVQSGKTASYCGLISKAGDAGYKIIVLLTGMIEDLRAQSQERLDEGFVGRDSRKLLTKDRSDTPIGAGRFSTKRPNVLTSIDSDFLKANQEALGGIPLGNISEPVLLVMKKNVSPLSNLIEFLDSQMKKGVKQLDLPLLVVDDEADNASVNGRKDEEPAAINRLIRELLERFSRASYVAYTATPFANVLINPDIDEDLFPANFVYSLETPSSYLGVMSYFGDDASHGDAVRNIQDAEKLLPYTHKKDHQVAGLPGSLKDALGVFLLSCAVRDHRKEPLRHRSMLVNASRFTDVQARIATLLNNELYILSEDIKQYLSSDAVWSNHASLVRLHELWLEHYSDVGLEWNELRRTLYEAISSVKVVTVNQKSDESDRLNYSLYEKSRYGRRVIAVGGLTLSRGLTLEGLCVSYFYRNSKAYDTLLQMGRWFGYRPGYDDLCRIWVDPDAKGWYSHLAEVVTELRRDITRMHAQRQPPRRFGMRIRSHPDALIVTALNKMRNANEVRVAVSYSSFGAETPLLPESADRNDMNLARVKDFVERLSTAKLKGNRLFWGGIEKAQISRFLNGLDILEINTPFMRDATSKSRPLIDFISGNSVKELEMWDVCMPQGTGATLEDFVVTADGTTGVKVRPRMRQFERTRKNVGFLRLNKQRVGDVSDELVGFTSEMKRQAERDWEGERMRDRKLGAAVPGYFYRRYRTRPLLTIHVIEPGDPKPGKDDDLGKPKKDKLKEMFSAAEIDPHSLVAISISFPNFDGVEKPVYYTLNKVALREAGLLEADENDDDED</sequence>
<evidence type="ECO:0000313" key="3">
    <source>
        <dbReference type="Proteomes" id="UP000187251"/>
    </source>
</evidence>
<dbReference type="RefSeq" id="WP_076413828.1">
    <property type="nucleotide sequence ID" value="NZ_AP028040.1"/>
</dbReference>
<evidence type="ECO:0000259" key="1">
    <source>
        <dbReference type="Pfam" id="PF10593"/>
    </source>
</evidence>
<dbReference type="OrthoDB" id="436461at2"/>
<reference evidence="2 3" key="1">
    <citation type="submission" date="2016-09" db="EMBL/GenBank/DDBJ databases">
        <title>Phylogenomics of Achromobacter.</title>
        <authorList>
            <person name="Jeukens J."/>
            <person name="Freschi L."/>
            <person name="Vincent A.T."/>
            <person name="Emond-Rheault J.-G."/>
            <person name="Kukavica-Ibrulj I."/>
            <person name="Charette S.J."/>
            <person name="Levesque R.C."/>
        </authorList>
    </citation>
    <scope>NUCLEOTIDE SEQUENCE [LARGE SCALE GENOMIC DNA]</scope>
    <source>
        <strain evidence="2 3">AUS488</strain>
    </source>
</reference>
<dbReference type="InterPro" id="IPR018310">
    <property type="entry name" value="Put_endonuclease_Z1-dom"/>
</dbReference>
<feature type="domain" description="Putative endonuclease Z1" evidence="1">
    <location>
        <begin position="388"/>
        <end position="619"/>
    </location>
</feature>
<dbReference type="Proteomes" id="UP000187251">
    <property type="component" value="Unassembled WGS sequence"/>
</dbReference>
<dbReference type="AlphaFoldDB" id="A0A1R1JQQ6"/>
<dbReference type="EMBL" id="MJMN01000024">
    <property type="protein sequence ID" value="OMG83422.1"/>
    <property type="molecule type" value="Genomic_DNA"/>
</dbReference>
<name>A0A1R1JQQ6_ALCXX</name>
<protein>
    <recommendedName>
        <fullName evidence="1">Putative endonuclease Z1 domain-containing protein</fullName>
    </recommendedName>
</protein>
<gene>
    <name evidence="2" type="ORF">BIZ92_11955</name>
</gene>